<evidence type="ECO:0000259" key="1">
    <source>
        <dbReference type="SMART" id="SM00842"/>
    </source>
</evidence>
<dbReference type="SUPFAM" id="SSF53067">
    <property type="entry name" value="Actin-like ATPase domain"/>
    <property type="match status" value="2"/>
</dbReference>
<reference evidence="4 5" key="1">
    <citation type="submission" date="2018-08" db="EMBL/GenBank/DDBJ databases">
        <title>A genome reference for cultivated species of the human gut microbiota.</title>
        <authorList>
            <person name="Zou Y."/>
            <person name="Xue W."/>
            <person name="Luo G."/>
        </authorList>
    </citation>
    <scope>NUCLEOTIDE SEQUENCE [LARGE SCALE GENOMIC DNA]</scope>
    <source>
        <strain evidence="3 4">AF15-20</strain>
        <strain evidence="2 5">AF22-10AC</strain>
    </source>
</reference>
<dbReference type="RefSeq" id="WP_118320343.1">
    <property type="nucleotide sequence ID" value="NZ_CATXNH010000020.1"/>
</dbReference>
<dbReference type="GeneID" id="66579444"/>
<protein>
    <recommendedName>
        <fullName evidence="1">SHS2 domain-containing protein</fullName>
    </recommendedName>
</protein>
<dbReference type="InterPro" id="IPR003494">
    <property type="entry name" value="SHS2_FtsA"/>
</dbReference>
<dbReference type="SMART" id="SM00842">
    <property type="entry name" value="FtsA"/>
    <property type="match status" value="1"/>
</dbReference>
<dbReference type="EMBL" id="QRYQ01000007">
    <property type="protein sequence ID" value="RGU92187.1"/>
    <property type="molecule type" value="Genomic_DNA"/>
</dbReference>
<organism evidence="3 4">
    <name type="scientific">Holdemanella biformis</name>
    <dbReference type="NCBI Taxonomy" id="1735"/>
    <lineage>
        <taxon>Bacteria</taxon>
        <taxon>Bacillati</taxon>
        <taxon>Bacillota</taxon>
        <taxon>Erysipelotrichia</taxon>
        <taxon>Erysipelotrichales</taxon>
        <taxon>Erysipelotrichaceae</taxon>
        <taxon>Holdemanella</taxon>
    </lineage>
</organism>
<dbReference type="PANTHER" id="PTHR32432">
    <property type="entry name" value="CELL DIVISION PROTEIN FTSA-RELATED"/>
    <property type="match status" value="1"/>
</dbReference>
<accession>A0A395W7D9</accession>
<dbReference type="InterPro" id="IPR043129">
    <property type="entry name" value="ATPase_NBD"/>
</dbReference>
<dbReference type="AlphaFoldDB" id="A0A395W7D9"/>
<evidence type="ECO:0000313" key="5">
    <source>
        <dbReference type="Proteomes" id="UP000285274"/>
    </source>
</evidence>
<name>A0A395W7D9_9FIRM</name>
<feature type="domain" description="SHS2" evidence="1">
    <location>
        <begin position="7"/>
        <end position="195"/>
    </location>
</feature>
<dbReference type="Proteomes" id="UP000265489">
    <property type="component" value="Unassembled WGS sequence"/>
</dbReference>
<proteinExistence type="predicted"/>
<comment type="caution">
    <text evidence="3">The sequence shown here is derived from an EMBL/GenBank/DDBJ whole genome shotgun (WGS) entry which is preliminary data.</text>
</comment>
<dbReference type="GO" id="GO:0051301">
    <property type="term" value="P:cell division"/>
    <property type="evidence" value="ECO:0007669"/>
    <property type="project" value="InterPro"/>
</dbReference>
<dbReference type="Gene3D" id="3.30.420.40">
    <property type="match status" value="2"/>
</dbReference>
<dbReference type="EMBL" id="QRVM01000043">
    <property type="protein sequence ID" value="RGS45174.1"/>
    <property type="molecule type" value="Genomic_DNA"/>
</dbReference>
<evidence type="ECO:0000313" key="3">
    <source>
        <dbReference type="EMBL" id="RGU92187.1"/>
    </source>
</evidence>
<evidence type="ECO:0000313" key="4">
    <source>
        <dbReference type="Proteomes" id="UP000265489"/>
    </source>
</evidence>
<evidence type="ECO:0000313" key="2">
    <source>
        <dbReference type="EMBL" id="RGS45174.1"/>
    </source>
</evidence>
<dbReference type="InterPro" id="IPR050696">
    <property type="entry name" value="FtsA/MreB"/>
</dbReference>
<gene>
    <name evidence="3" type="ORF">DWW32_05150</name>
    <name evidence="2" type="ORF">DWX92_08855</name>
</gene>
<dbReference type="Proteomes" id="UP000285274">
    <property type="component" value="Unassembled WGS sequence"/>
</dbReference>
<sequence>MSKKRVYAAIEIADQEIRLIVLEIFEARYNVLRTERVACSGVDKNQKIVDESAIVTAIRQAITNAQAALGYRIERVLLAVPSVNVMRSSQKVRVQIEDGTKNIRLFHIQQGYKNAIQKRLNEDVEFVNANKVTYEVNGTVSQKLPLNQECEDFMMDVDLLYADKETIYSYARCVEQANLEILDLCLDSFAIGQETAALTQSTERVTIQIDLEQNHSTLALFSTGRLMTCTTLDFGYLWFIEDIQKKYKLSDEVCYRLLQNIFSGQEDENSDVIIYIEQREDMRVEITANELAKACLPRIRQWIAAVNDACLPIVRQGKSRYVITGQGSNIPVLKDLDKSFNASAMIYQEQAIGARDGAFVCGLGMAYAWQDINRIHHDDRISANNNELEASIDSINQKASSVEGGFTKKLKNAILAEEE</sequence>